<accession>A0A5C4WS22</accession>
<proteinExistence type="predicted"/>
<keyword evidence="2" id="KW-1133">Transmembrane helix</keyword>
<reference evidence="3 4" key="1">
    <citation type="submission" date="2019-10" db="EMBL/GenBank/DDBJ databases">
        <title>Nonomuraea sp. nov., isolated from Phyllanthus amarus.</title>
        <authorList>
            <person name="Klykleung N."/>
            <person name="Tanasupawat S."/>
        </authorList>
    </citation>
    <scope>NUCLEOTIDE SEQUENCE [LARGE SCALE GENOMIC DNA]</scope>
    <source>
        <strain evidence="3 4">PA1-10</strain>
    </source>
</reference>
<feature type="compositionally biased region" description="Basic residues" evidence="1">
    <location>
        <begin position="1"/>
        <end position="21"/>
    </location>
</feature>
<dbReference type="RefSeq" id="WP_139629296.1">
    <property type="nucleotide sequence ID" value="NZ_VDLX02000002.1"/>
</dbReference>
<comment type="caution">
    <text evidence="3">The sequence shown here is derived from an EMBL/GenBank/DDBJ whole genome shotgun (WGS) entry which is preliminary data.</text>
</comment>
<evidence type="ECO:0000256" key="2">
    <source>
        <dbReference type="SAM" id="Phobius"/>
    </source>
</evidence>
<dbReference type="EMBL" id="VDLX02000002">
    <property type="protein sequence ID" value="KAB8196339.1"/>
    <property type="molecule type" value="Genomic_DNA"/>
</dbReference>
<keyword evidence="2" id="KW-0812">Transmembrane</keyword>
<evidence type="ECO:0000313" key="3">
    <source>
        <dbReference type="EMBL" id="KAB8196339.1"/>
    </source>
</evidence>
<sequence>MSKKPVSKKPVSKKPVSKKPVSKKERDDGDDFGGMSIAGVGLVLAVAALAHPWKALKALVGLAGGLAYRSGRWVIELVMFPFRLAGLLWSQRMADRRPTFEDYLHRDDEDG</sequence>
<gene>
    <name evidence="3" type="ORF">FH608_006140</name>
</gene>
<organism evidence="3 4">
    <name type="scientific">Nonomuraea phyllanthi</name>
    <dbReference type="NCBI Taxonomy" id="2219224"/>
    <lineage>
        <taxon>Bacteria</taxon>
        <taxon>Bacillati</taxon>
        <taxon>Actinomycetota</taxon>
        <taxon>Actinomycetes</taxon>
        <taxon>Streptosporangiales</taxon>
        <taxon>Streptosporangiaceae</taxon>
        <taxon>Nonomuraea</taxon>
    </lineage>
</organism>
<feature type="transmembrane region" description="Helical" evidence="2">
    <location>
        <begin position="73"/>
        <end position="90"/>
    </location>
</feature>
<evidence type="ECO:0000256" key="1">
    <source>
        <dbReference type="SAM" id="MobiDB-lite"/>
    </source>
</evidence>
<dbReference type="AlphaFoldDB" id="A0A5C4WS22"/>
<protein>
    <submittedName>
        <fullName evidence="3">Uncharacterized protein</fullName>
    </submittedName>
</protein>
<evidence type="ECO:0000313" key="4">
    <source>
        <dbReference type="Proteomes" id="UP000312512"/>
    </source>
</evidence>
<dbReference type="OrthoDB" id="3542661at2"/>
<dbReference type="Proteomes" id="UP000312512">
    <property type="component" value="Unassembled WGS sequence"/>
</dbReference>
<feature type="transmembrane region" description="Helical" evidence="2">
    <location>
        <begin position="32"/>
        <end position="53"/>
    </location>
</feature>
<keyword evidence="4" id="KW-1185">Reference proteome</keyword>
<name>A0A5C4WS22_9ACTN</name>
<keyword evidence="2" id="KW-0472">Membrane</keyword>
<feature type="region of interest" description="Disordered" evidence="1">
    <location>
        <begin position="1"/>
        <end position="32"/>
    </location>
</feature>